<sequence length="184" mass="20634">MEPAPDIRVSDHDRAHAMDRLGAYFADGYLDMPEFEERTSAAMVATYRSDLARLFADLPEESEQLPVDRTFTGAGAPPGAMELEDYEAQLELERAMDNARMVTAIDSIVAIGATTFFLGSLFIYDIPYAWLAFFLIPIASGIARMVFRVNDEDEELYNELKGDLAETRKARLRQAAKRRKELGG</sequence>
<reference evidence="3 4" key="1">
    <citation type="submission" date="2020-07" db="EMBL/GenBank/DDBJ databases">
        <title>Complete genome and description of Corynebacterium incognita strain Marseille-Q3630 sp. nov.</title>
        <authorList>
            <person name="Boxberger M."/>
        </authorList>
    </citation>
    <scope>NUCLEOTIDE SEQUENCE [LARGE SCALE GENOMIC DNA]</scope>
    <source>
        <strain evidence="3 4">Marseille-Q3630</strain>
    </source>
</reference>
<keyword evidence="1" id="KW-0812">Transmembrane</keyword>
<keyword evidence="1" id="KW-1133">Transmembrane helix</keyword>
<evidence type="ECO:0000313" key="4">
    <source>
        <dbReference type="Proteomes" id="UP000515743"/>
    </source>
</evidence>
<dbReference type="Pfam" id="PF08044">
    <property type="entry name" value="DUF1707"/>
    <property type="match status" value="1"/>
</dbReference>
<keyword evidence="4" id="KW-1185">Reference proteome</keyword>
<accession>A0A7G7CMJ8</accession>
<dbReference type="InterPro" id="IPR012551">
    <property type="entry name" value="DUF1707_SHOCT-like"/>
</dbReference>
<dbReference type="AlphaFoldDB" id="A0A7G7CMJ8"/>
<protein>
    <submittedName>
        <fullName evidence="3">DUF1707 domain-containing protein</fullName>
    </submittedName>
</protein>
<feature type="transmembrane region" description="Helical" evidence="1">
    <location>
        <begin position="128"/>
        <end position="147"/>
    </location>
</feature>
<keyword evidence="1" id="KW-0472">Membrane</keyword>
<dbReference type="PANTHER" id="PTHR40763:SF5">
    <property type="entry name" value="MEMBRANE PROTEIN"/>
    <property type="match status" value="1"/>
</dbReference>
<feature type="domain" description="DUF1707" evidence="2">
    <location>
        <begin position="7"/>
        <end position="59"/>
    </location>
</feature>
<evidence type="ECO:0000259" key="2">
    <source>
        <dbReference type="Pfam" id="PF08044"/>
    </source>
</evidence>
<dbReference type="PANTHER" id="PTHR40763">
    <property type="entry name" value="MEMBRANE PROTEIN-RELATED"/>
    <property type="match status" value="1"/>
</dbReference>
<gene>
    <name evidence="3" type="ORF">H0194_06880</name>
</gene>
<organism evidence="3 4">
    <name type="scientific">Corynebacterium incognita</name>
    <dbReference type="NCBI Taxonomy" id="2754725"/>
    <lineage>
        <taxon>Bacteria</taxon>
        <taxon>Bacillati</taxon>
        <taxon>Actinomycetota</taxon>
        <taxon>Actinomycetes</taxon>
        <taxon>Mycobacteriales</taxon>
        <taxon>Corynebacteriaceae</taxon>
        <taxon>Corynebacterium</taxon>
    </lineage>
</organism>
<evidence type="ECO:0000256" key="1">
    <source>
        <dbReference type="SAM" id="Phobius"/>
    </source>
</evidence>
<dbReference type="RefSeq" id="WP_185175204.1">
    <property type="nucleotide sequence ID" value="NZ_CP059404.1"/>
</dbReference>
<dbReference type="KEGG" id="cik:H0194_06880"/>
<name>A0A7G7CMJ8_9CORY</name>
<evidence type="ECO:0000313" key="3">
    <source>
        <dbReference type="EMBL" id="QNE88814.1"/>
    </source>
</evidence>
<feature type="transmembrane region" description="Helical" evidence="1">
    <location>
        <begin position="101"/>
        <end position="122"/>
    </location>
</feature>
<proteinExistence type="predicted"/>
<dbReference type="Proteomes" id="UP000515743">
    <property type="component" value="Chromosome"/>
</dbReference>
<dbReference type="EMBL" id="CP059404">
    <property type="protein sequence ID" value="QNE88814.1"/>
    <property type="molecule type" value="Genomic_DNA"/>
</dbReference>